<keyword evidence="2" id="KW-1003">Cell membrane</keyword>
<dbReference type="Pfam" id="PF10326">
    <property type="entry name" value="7TM_GPCR_Str"/>
    <property type="match status" value="1"/>
</dbReference>
<dbReference type="Proteomes" id="UP000829354">
    <property type="component" value="Chromosome V"/>
</dbReference>
<dbReference type="GO" id="GO:0060170">
    <property type="term" value="C:ciliary membrane"/>
    <property type="evidence" value="ECO:0007669"/>
    <property type="project" value="UniProtKB-SubCell"/>
</dbReference>
<comment type="function">
    <text evidence="13">An odorant receptor which affects chemotaxis to the volatile odorant diacetyl. Specifies AWA neuronal cell fate via the odr-7 pathway.</text>
</comment>
<evidence type="ECO:0000256" key="2">
    <source>
        <dbReference type="ARBA" id="ARBA00022475"/>
    </source>
</evidence>
<reference evidence="20 21" key="1">
    <citation type="submission" date="2022-04" db="EMBL/GenBank/DDBJ databases">
        <title>Chromosome-level reference genomes for two strains of Caenorhabditis briggsae: an improved platform for comparative genomics.</title>
        <authorList>
            <person name="Stevens L."/>
            <person name="Andersen E."/>
        </authorList>
    </citation>
    <scope>NUCLEOTIDE SEQUENCE [LARGE SCALE GENOMIC DNA]</scope>
    <source>
        <strain evidence="20">VX34</strain>
        <tissue evidence="20">Whole-organism</tissue>
    </source>
</reference>
<evidence type="ECO:0000256" key="16">
    <source>
        <dbReference type="ARBA" id="ARBA00067967"/>
    </source>
</evidence>
<dbReference type="Pfam" id="PF10318">
    <property type="entry name" value="7TM_GPCR_Srh"/>
    <property type="match status" value="1"/>
</dbReference>
<proteinExistence type="inferred from homology"/>
<evidence type="ECO:0000256" key="17">
    <source>
        <dbReference type="ARBA" id="ARBA00078653"/>
    </source>
</evidence>
<evidence type="ECO:0000256" key="14">
    <source>
        <dbReference type="ARBA" id="ARBA00061678"/>
    </source>
</evidence>
<dbReference type="Gene3D" id="1.20.1070.10">
    <property type="entry name" value="Rhodopsin 7-helix transmembrane proteins"/>
    <property type="match status" value="1"/>
</dbReference>
<feature type="transmembrane region" description="Helical" evidence="19">
    <location>
        <begin position="197"/>
        <end position="216"/>
    </location>
</feature>
<evidence type="ECO:0000256" key="13">
    <source>
        <dbReference type="ARBA" id="ARBA00054965"/>
    </source>
</evidence>
<dbReference type="SUPFAM" id="SSF81321">
    <property type="entry name" value="Family A G protein-coupled receptor-like"/>
    <property type="match status" value="1"/>
</dbReference>
<dbReference type="AlphaFoldDB" id="A0AAE9F2L1"/>
<dbReference type="GO" id="GO:0007608">
    <property type="term" value="P:sensory perception of smell"/>
    <property type="evidence" value="ECO:0007669"/>
    <property type="project" value="UniProtKB-KW"/>
</dbReference>
<keyword evidence="8" id="KW-0969">Cilium</keyword>
<evidence type="ECO:0000256" key="11">
    <source>
        <dbReference type="ARBA" id="ARBA00023180"/>
    </source>
</evidence>
<evidence type="ECO:0000256" key="9">
    <source>
        <dbReference type="ARBA" id="ARBA00023136"/>
    </source>
</evidence>
<dbReference type="EMBL" id="CP092624">
    <property type="protein sequence ID" value="UMM32882.1"/>
    <property type="molecule type" value="Genomic_DNA"/>
</dbReference>
<evidence type="ECO:0000256" key="19">
    <source>
        <dbReference type="SAM" id="Phobius"/>
    </source>
</evidence>
<evidence type="ECO:0000256" key="8">
    <source>
        <dbReference type="ARBA" id="ARBA00023069"/>
    </source>
</evidence>
<feature type="transmembrane region" description="Helical" evidence="19">
    <location>
        <begin position="457"/>
        <end position="477"/>
    </location>
</feature>
<evidence type="ECO:0000256" key="7">
    <source>
        <dbReference type="ARBA" id="ARBA00022989"/>
    </source>
</evidence>
<dbReference type="FunFam" id="1.20.1070.10:FF:000128">
    <property type="entry name" value="Seven TM Receptor"/>
    <property type="match status" value="1"/>
</dbReference>
<evidence type="ECO:0000256" key="1">
    <source>
        <dbReference type="ARBA" id="ARBA00004272"/>
    </source>
</evidence>
<evidence type="ECO:0000256" key="3">
    <source>
        <dbReference type="ARBA" id="ARBA00022500"/>
    </source>
</evidence>
<keyword evidence="21" id="KW-1185">Reference proteome</keyword>
<feature type="transmembrane region" description="Helical" evidence="19">
    <location>
        <begin position="305"/>
        <end position="327"/>
    </location>
</feature>
<accession>A0AAE9F2L1</accession>
<dbReference type="PANTHER" id="PTHR22943">
    <property type="entry name" value="7-TRANSMEMBRANE DOMAIN RECEPTOR C.ELEGANS"/>
    <property type="match status" value="1"/>
</dbReference>
<protein>
    <recommendedName>
        <fullName evidence="16">Serpentine receptor class r-10</fullName>
    </recommendedName>
    <alternativeName>
        <fullName evidence="17">Odorant response abnormal protein 10</fullName>
    </alternativeName>
    <alternativeName>
        <fullName evidence="18">Olfactory receptor 10</fullName>
    </alternativeName>
</protein>
<evidence type="ECO:0000256" key="4">
    <source>
        <dbReference type="ARBA" id="ARBA00022606"/>
    </source>
</evidence>
<feature type="transmembrane region" description="Helical" evidence="19">
    <location>
        <begin position="64"/>
        <end position="83"/>
    </location>
</feature>
<evidence type="ECO:0000313" key="20">
    <source>
        <dbReference type="EMBL" id="UMM32882.1"/>
    </source>
</evidence>
<keyword evidence="12" id="KW-0966">Cell projection</keyword>
<keyword evidence="4" id="KW-0716">Sensory transduction</keyword>
<evidence type="ECO:0000256" key="18">
    <source>
        <dbReference type="ARBA" id="ARBA00082489"/>
    </source>
</evidence>
<sequence>MLFPVAAGYALGLFTKIGVDLAIQTTVIVVEIGMTILSILVLFENRYTFLATSPKFWIRVRRSVIGLFYIIACTYFIPFNFMVPDQSVVGPAIIKRLEDLRCFYTGPIFVLAQDATPVAWSTSIKLLVEFTFIIVLVARTFTNIVKQNKTASLSKNTIALQKKFFVSITIQTAIPIAVIILPLVYCAYSLSQAVNNICFLIISSHGLVSTIAMLLIHEPYRNVLFKCGKSRRESRTMSLIPIYDNTIFVIQRKRFQYSETIARAISSTYCGCYAMSFTLFAVHFVYRYYATCKPDLLRFFNGFYFVAWVFGAIVVAASWGFAAFILYPETDRTKAALLHILNTSYNLDPDWVRNVPYSYWRTFDGVEYLNPRKVIGILQHGVIMTVSFGTVFFCGFETYKTINATRGVSDKTRELQNQLFKALVIQTIIPTFLMYLPTTMLFVTPFFGLNIGCYGNITTATLHLYPGLDPLVLLLLIRDFRQTIKRKIFFWSPTTSRVETLTNGKSIQSSASRVG</sequence>
<evidence type="ECO:0000256" key="10">
    <source>
        <dbReference type="ARBA" id="ARBA00023170"/>
    </source>
</evidence>
<organism evidence="20 21">
    <name type="scientific">Caenorhabditis briggsae</name>
    <dbReference type="NCBI Taxonomy" id="6238"/>
    <lineage>
        <taxon>Eukaryota</taxon>
        <taxon>Metazoa</taxon>
        <taxon>Ecdysozoa</taxon>
        <taxon>Nematoda</taxon>
        <taxon>Chromadorea</taxon>
        <taxon>Rhabditida</taxon>
        <taxon>Rhabditina</taxon>
        <taxon>Rhabditomorpha</taxon>
        <taxon>Rhabditoidea</taxon>
        <taxon>Rhabditidae</taxon>
        <taxon>Peloderinae</taxon>
        <taxon>Caenorhabditis</taxon>
    </lineage>
</organism>
<keyword evidence="10" id="KW-0675">Receptor</keyword>
<feature type="transmembrane region" description="Helical" evidence="19">
    <location>
        <begin position="419"/>
        <end position="437"/>
    </location>
</feature>
<dbReference type="PANTHER" id="PTHR22943:SF62">
    <property type="entry name" value="SEVEN TM RECEPTOR"/>
    <property type="match status" value="1"/>
</dbReference>
<keyword evidence="7 19" id="KW-1133">Transmembrane helix</keyword>
<gene>
    <name evidence="20" type="ORF">L5515_006545</name>
</gene>
<evidence type="ECO:0000256" key="6">
    <source>
        <dbReference type="ARBA" id="ARBA00022725"/>
    </source>
</evidence>
<evidence type="ECO:0000256" key="5">
    <source>
        <dbReference type="ARBA" id="ARBA00022692"/>
    </source>
</evidence>
<feature type="transmembrane region" description="Helical" evidence="19">
    <location>
        <begin position="164"/>
        <end position="185"/>
    </location>
</feature>
<name>A0AAE9F2L1_CAEBR</name>
<comment type="subcellular location">
    <subcellularLocation>
        <location evidence="1">Cell projection</location>
        <location evidence="1">Cilium membrane</location>
        <topology evidence="1">Multi-pass membrane protein</topology>
    </subcellularLocation>
</comment>
<comment type="similarity">
    <text evidence="14">Belongs to the nematode receptor-like protein str family.</text>
</comment>
<evidence type="ECO:0000256" key="12">
    <source>
        <dbReference type="ARBA" id="ARBA00023273"/>
    </source>
</evidence>
<keyword evidence="3" id="KW-0145">Chemotaxis</keyword>
<keyword evidence="6" id="KW-0552">Olfaction</keyword>
<feature type="transmembrane region" description="Helical" evidence="19">
    <location>
        <begin position="21"/>
        <end position="43"/>
    </location>
</feature>
<feature type="transmembrane region" description="Helical" evidence="19">
    <location>
        <begin position="261"/>
        <end position="285"/>
    </location>
</feature>
<comment type="subunit">
    <text evidence="15">Interacts with odr-4.</text>
</comment>
<keyword evidence="9 19" id="KW-0472">Membrane</keyword>
<evidence type="ECO:0000313" key="21">
    <source>
        <dbReference type="Proteomes" id="UP000829354"/>
    </source>
</evidence>
<keyword evidence="5 19" id="KW-0812">Transmembrane</keyword>
<dbReference type="InterPro" id="IPR019428">
    <property type="entry name" value="7TM_GPCR_serpentine_rcpt_Str"/>
</dbReference>
<keyword evidence="11" id="KW-0325">Glycoprotein</keyword>
<dbReference type="InterPro" id="IPR019422">
    <property type="entry name" value="7TM_GPCR_serpentine_rcpt_Srh"/>
</dbReference>
<evidence type="ECO:0000256" key="15">
    <source>
        <dbReference type="ARBA" id="ARBA00064300"/>
    </source>
</evidence>
<dbReference type="GO" id="GO:0006935">
    <property type="term" value="P:chemotaxis"/>
    <property type="evidence" value="ECO:0007669"/>
    <property type="project" value="UniProtKB-KW"/>
</dbReference>